<dbReference type="SUPFAM" id="SSF141571">
    <property type="entry name" value="Pentapeptide repeat-like"/>
    <property type="match status" value="1"/>
</dbReference>
<organism evidence="2 3">
    <name type="scientific">Drouetiella hepatica Uher 2000/2452</name>
    <dbReference type="NCBI Taxonomy" id="904376"/>
    <lineage>
        <taxon>Bacteria</taxon>
        <taxon>Bacillati</taxon>
        <taxon>Cyanobacteriota</taxon>
        <taxon>Cyanophyceae</taxon>
        <taxon>Oculatellales</taxon>
        <taxon>Oculatellaceae</taxon>
        <taxon>Drouetiella</taxon>
    </lineage>
</organism>
<gene>
    <name evidence="2" type="ORF">KME15_21765</name>
</gene>
<reference evidence="2" key="1">
    <citation type="submission" date="2021-05" db="EMBL/GenBank/DDBJ databases">
        <authorList>
            <person name="Pietrasiak N."/>
            <person name="Ward R."/>
            <person name="Stajich J.E."/>
            <person name="Kurbessoian T."/>
        </authorList>
    </citation>
    <scope>NUCLEOTIDE SEQUENCE</scope>
    <source>
        <strain evidence="2">UHER 2000/2452</strain>
    </source>
</reference>
<evidence type="ECO:0000313" key="3">
    <source>
        <dbReference type="Proteomes" id="UP000757435"/>
    </source>
</evidence>
<dbReference type="InterPro" id="IPR044213">
    <property type="entry name" value="At2g44920-like"/>
</dbReference>
<feature type="chain" id="PRO_5036683444" evidence="1">
    <location>
        <begin position="28"/>
        <end position="166"/>
    </location>
</feature>
<dbReference type="EMBL" id="JAHHHD010000034">
    <property type="protein sequence ID" value="MBW4661310.1"/>
    <property type="molecule type" value="Genomic_DNA"/>
</dbReference>
<feature type="signal peptide" evidence="1">
    <location>
        <begin position="1"/>
        <end position="27"/>
    </location>
</feature>
<protein>
    <submittedName>
        <fullName evidence="2">Pentapeptide repeat-containing protein</fullName>
    </submittedName>
</protein>
<keyword evidence="1" id="KW-0732">Signal</keyword>
<dbReference type="Gene3D" id="2.160.20.80">
    <property type="entry name" value="E3 ubiquitin-protein ligase SopA"/>
    <property type="match status" value="1"/>
</dbReference>
<dbReference type="InterPro" id="IPR001646">
    <property type="entry name" value="5peptide_repeat"/>
</dbReference>
<proteinExistence type="predicted"/>
<dbReference type="PANTHER" id="PTHR47200">
    <property type="entry name" value="THYLAKOID LUMENAL 15 KDA PROTEIN 1, CHLOROPLASTIC"/>
    <property type="match status" value="1"/>
</dbReference>
<dbReference type="Pfam" id="PF00805">
    <property type="entry name" value="Pentapeptide"/>
    <property type="match status" value="2"/>
</dbReference>
<accession>A0A951UPG9</accession>
<dbReference type="Proteomes" id="UP000757435">
    <property type="component" value="Unassembled WGS sequence"/>
</dbReference>
<comment type="caution">
    <text evidence="2">The sequence shown here is derived from an EMBL/GenBank/DDBJ whole genome shotgun (WGS) entry which is preliminary data.</text>
</comment>
<evidence type="ECO:0000313" key="2">
    <source>
        <dbReference type="EMBL" id="MBW4661310.1"/>
    </source>
</evidence>
<sequence length="166" mass="17531">MRVFQPFLGFLIALLVMVTAFSSSAIAASSGAIRAFDDVSATTKDFSGQDLSRAEFGDAKLQNANFSDADLQGAVFNGAVLKNANFQGANFSNGIAYITDMRGANLTNAILESAMMLKTNFKDATVTGADFTFATIDRSQILLLCETASGTNPVTGVDTRESLGCR</sequence>
<dbReference type="PANTHER" id="PTHR47200:SF2">
    <property type="entry name" value="THYLAKOID LUMENAL 15 KDA PROTEIN 1, CHLOROPLASTIC"/>
    <property type="match status" value="1"/>
</dbReference>
<dbReference type="AlphaFoldDB" id="A0A951UPG9"/>
<reference evidence="2" key="2">
    <citation type="journal article" date="2022" name="Microbiol. Resour. Announc.">
        <title>Metagenome Sequencing to Explore Phylogenomics of Terrestrial Cyanobacteria.</title>
        <authorList>
            <person name="Ward R.D."/>
            <person name="Stajich J.E."/>
            <person name="Johansen J.R."/>
            <person name="Huntemann M."/>
            <person name="Clum A."/>
            <person name="Foster B."/>
            <person name="Foster B."/>
            <person name="Roux S."/>
            <person name="Palaniappan K."/>
            <person name="Varghese N."/>
            <person name="Mukherjee S."/>
            <person name="Reddy T.B.K."/>
            <person name="Daum C."/>
            <person name="Copeland A."/>
            <person name="Chen I.A."/>
            <person name="Ivanova N.N."/>
            <person name="Kyrpides N.C."/>
            <person name="Shapiro N."/>
            <person name="Eloe-Fadrosh E.A."/>
            <person name="Pietrasiak N."/>
        </authorList>
    </citation>
    <scope>NUCLEOTIDE SEQUENCE</scope>
    <source>
        <strain evidence="2">UHER 2000/2452</strain>
    </source>
</reference>
<name>A0A951UPG9_9CYAN</name>
<evidence type="ECO:0000256" key="1">
    <source>
        <dbReference type="SAM" id="SignalP"/>
    </source>
</evidence>